<evidence type="ECO:0000256" key="2">
    <source>
        <dbReference type="ARBA" id="ARBA00022723"/>
    </source>
</evidence>
<gene>
    <name evidence="6" type="primary">crnA</name>
    <name evidence="6" type="ORF">BWY73_01398</name>
</gene>
<comment type="cofactor">
    <cofactor evidence="1">
        <name>Zn(2+)</name>
        <dbReference type="ChEBI" id="CHEBI:29105"/>
    </cofactor>
</comment>
<dbReference type="SUPFAM" id="SSF102215">
    <property type="entry name" value="Creatininase"/>
    <property type="match status" value="1"/>
</dbReference>
<organism evidence="6">
    <name type="scientific">candidate division TA06 bacterium ADurb.Bin417</name>
    <dbReference type="NCBI Taxonomy" id="1852828"/>
    <lineage>
        <taxon>Bacteria</taxon>
        <taxon>Bacteria division TA06</taxon>
    </lineage>
</organism>
<dbReference type="PANTHER" id="PTHR35005">
    <property type="entry name" value="3-DEHYDRO-SCYLLO-INOSOSE HYDROLASE"/>
    <property type="match status" value="1"/>
</dbReference>
<dbReference type="PANTHER" id="PTHR35005:SF1">
    <property type="entry name" value="2-AMINO-5-FORMYLAMINO-6-RIBOSYLAMINOPYRIMIDIN-4(3H)-ONE 5'-MONOPHOSPHATE DEFORMYLASE"/>
    <property type="match status" value="1"/>
</dbReference>
<sequence length="262" mass="29226">MKKNPTAEFRLARLSYGQVKKRRFETAVLPWGATEPHGLHLPHGTDYLKVEKIAEAACDRAAARGARVLLLPSVPYGVNTNNLGFPFAMSIQPTTILAILNDLLHSLSVHGIRKVVIVNGHGGNEFKPLLRELFGRHGLFTCVVNYWALAPEVAEKVFKDRRGDHANEMETSLVLVYYPELVDMKAAGPGRMRQTGIEALEKGWAVFPRPWHVFTLDSGAGDPRAASAEKGRKFLAPVIERLADFLVELSARPYSKDFPYRR</sequence>
<dbReference type="InterPro" id="IPR003785">
    <property type="entry name" value="Creatininase/forma_Hydrolase"/>
</dbReference>
<evidence type="ECO:0000256" key="3">
    <source>
        <dbReference type="ARBA" id="ARBA00022801"/>
    </source>
</evidence>
<evidence type="ECO:0000256" key="5">
    <source>
        <dbReference type="ARBA" id="ARBA00024029"/>
    </source>
</evidence>
<comment type="similarity">
    <text evidence="5">Belongs to the creatininase superfamily.</text>
</comment>
<name>A0A1V5M9W7_UNCT6</name>
<keyword evidence="2" id="KW-0479">Metal-binding</keyword>
<dbReference type="EMBL" id="MWAK01000302">
    <property type="protein sequence ID" value="OPZ90024.1"/>
    <property type="molecule type" value="Genomic_DNA"/>
</dbReference>
<evidence type="ECO:0000256" key="4">
    <source>
        <dbReference type="ARBA" id="ARBA00022833"/>
    </source>
</evidence>
<protein>
    <submittedName>
        <fullName evidence="6">Creatinine amidohydrolase</fullName>
        <ecNumber evidence="6">3.5.2.10</ecNumber>
    </submittedName>
</protein>
<evidence type="ECO:0000313" key="6">
    <source>
        <dbReference type="EMBL" id="OPZ90024.1"/>
    </source>
</evidence>
<reference evidence="6" key="1">
    <citation type="submission" date="2017-02" db="EMBL/GenBank/DDBJ databases">
        <title>Delving into the versatile metabolic prowess of the omnipresent phylum Bacteroidetes.</title>
        <authorList>
            <person name="Nobu M.K."/>
            <person name="Mei R."/>
            <person name="Narihiro T."/>
            <person name="Kuroda K."/>
            <person name="Liu W.-T."/>
        </authorList>
    </citation>
    <scope>NUCLEOTIDE SEQUENCE</scope>
    <source>
        <strain evidence="6">ADurb.Bin417</strain>
    </source>
</reference>
<accession>A0A1V5M9W7</accession>
<evidence type="ECO:0000256" key="1">
    <source>
        <dbReference type="ARBA" id="ARBA00001947"/>
    </source>
</evidence>
<dbReference type="GO" id="GO:0047789">
    <property type="term" value="F:creatininase activity"/>
    <property type="evidence" value="ECO:0007669"/>
    <property type="project" value="UniProtKB-EC"/>
</dbReference>
<comment type="caution">
    <text evidence="6">The sequence shown here is derived from an EMBL/GenBank/DDBJ whole genome shotgun (WGS) entry which is preliminary data.</text>
</comment>
<proteinExistence type="inferred from homology"/>
<dbReference type="Proteomes" id="UP000485484">
    <property type="component" value="Unassembled WGS sequence"/>
</dbReference>
<dbReference type="GO" id="GO:0009231">
    <property type="term" value="P:riboflavin biosynthetic process"/>
    <property type="evidence" value="ECO:0007669"/>
    <property type="project" value="TreeGrafter"/>
</dbReference>
<keyword evidence="4" id="KW-0862">Zinc</keyword>
<dbReference type="EC" id="3.5.2.10" evidence="6"/>
<dbReference type="Gene3D" id="3.40.50.10310">
    <property type="entry name" value="Creatininase"/>
    <property type="match status" value="1"/>
</dbReference>
<dbReference type="AlphaFoldDB" id="A0A1V5M9W7"/>
<keyword evidence="3 6" id="KW-0378">Hydrolase</keyword>
<dbReference type="InterPro" id="IPR024087">
    <property type="entry name" value="Creatininase-like_sf"/>
</dbReference>
<dbReference type="GO" id="GO:0046872">
    <property type="term" value="F:metal ion binding"/>
    <property type="evidence" value="ECO:0007669"/>
    <property type="project" value="UniProtKB-KW"/>
</dbReference>
<dbReference type="Pfam" id="PF02633">
    <property type="entry name" value="Creatininase"/>
    <property type="match status" value="1"/>
</dbReference>
<dbReference type="GO" id="GO:0016811">
    <property type="term" value="F:hydrolase activity, acting on carbon-nitrogen (but not peptide) bonds, in linear amides"/>
    <property type="evidence" value="ECO:0007669"/>
    <property type="project" value="TreeGrafter"/>
</dbReference>